<dbReference type="PROSITE" id="PS51257">
    <property type="entry name" value="PROKAR_LIPOPROTEIN"/>
    <property type="match status" value="1"/>
</dbReference>
<gene>
    <name evidence="1" type="ORF">GCM10023093_20630</name>
</gene>
<comment type="caution">
    <text evidence="1">The sequence shown here is derived from an EMBL/GenBank/DDBJ whole genome shotgun (WGS) entry which is preliminary data.</text>
</comment>
<dbReference type="Proteomes" id="UP001500067">
    <property type="component" value="Unassembled WGS sequence"/>
</dbReference>
<evidence type="ECO:0000313" key="1">
    <source>
        <dbReference type="EMBL" id="GAA4466453.1"/>
    </source>
</evidence>
<evidence type="ECO:0000313" key="2">
    <source>
        <dbReference type="Proteomes" id="UP001500067"/>
    </source>
</evidence>
<evidence type="ECO:0008006" key="3">
    <source>
        <dbReference type="Google" id="ProtNLM"/>
    </source>
</evidence>
<sequence length="162" mass="18197">MRPVITVLLALVAITTACRKQKDDASAANSASQVAAKQDPTTVAQGDILRVDTFTGSCLHYSRIGWPRLPLQVYVQRARKGGLCITASDKVRQRENDTADTEVRFCSLPGAGEYMAYLESSHPVYISMRNDSLYMLWYWVDEFKRAGKRIEFPISDFAGRKK</sequence>
<accession>A0ABP8NJ92</accession>
<protein>
    <recommendedName>
        <fullName evidence="3">Lipoprotein</fullName>
    </recommendedName>
</protein>
<keyword evidence="2" id="KW-1185">Reference proteome</keyword>
<proteinExistence type="predicted"/>
<reference evidence="2" key="1">
    <citation type="journal article" date="2019" name="Int. J. Syst. Evol. Microbiol.">
        <title>The Global Catalogue of Microorganisms (GCM) 10K type strain sequencing project: providing services to taxonomists for standard genome sequencing and annotation.</title>
        <authorList>
            <consortium name="The Broad Institute Genomics Platform"/>
            <consortium name="The Broad Institute Genome Sequencing Center for Infectious Disease"/>
            <person name="Wu L."/>
            <person name="Ma J."/>
        </authorList>
    </citation>
    <scope>NUCLEOTIDE SEQUENCE [LARGE SCALE GENOMIC DNA]</scope>
    <source>
        <strain evidence="2">JCM 32105</strain>
    </source>
</reference>
<organism evidence="1 2">
    <name type="scientific">Nemorincola caseinilytica</name>
    <dbReference type="NCBI Taxonomy" id="2054315"/>
    <lineage>
        <taxon>Bacteria</taxon>
        <taxon>Pseudomonadati</taxon>
        <taxon>Bacteroidota</taxon>
        <taxon>Chitinophagia</taxon>
        <taxon>Chitinophagales</taxon>
        <taxon>Chitinophagaceae</taxon>
        <taxon>Nemorincola</taxon>
    </lineage>
</organism>
<name>A0ABP8NJ92_9BACT</name>
<dbReference type="RefSeq" id="WP_345082657.1">
    <property type="nucleotide sequence ID" value="NZ_BAABFA010000011.1"/>
</dbReference>
<dbReference type="EMBL" id="BAABFA010000011">
    <property type="protein sequence ID" value="GAA4466453.1"/>
    <property type="molecule type" value="Genomic_DNA"/>
</dbReference>